<dbReference type="SUPFAM" id="SSF50939">
    <property type="entry name" value="Sialidases"/>
    <property type="match status" value="1"/>
</dbReference>
<evidence type="ECO:0000313" key="3">
    <source>
        <dbReference type="Proteomes" id="UP000289857"/>
    </source>
</evidence>
<evidence type="ECO:0000313" key="2">
    <source>
        <dbReference type="EMBL" id="RXR23322.1"/>
    </source>
</evidence>
<dbReference type="Pfam" id="PF13585">
    <property type="entry name" value="CHU_C"/>
    <property type="match status" value="1"/>
</dbReference>
<comment type="caution">
    <text evidence="2">The sequence shown here is derived from an EMBL/GenBank/DDBJ whole genome shotgun (WGS) entry which is preliminary data.</text>
</comment>
<dbReference type="InterPro" id="IPR026341">
    <property type="entry name" value="T9SS_type_B"/>
</dbReference>
<dbReference type="Proteomes" id="UP000289857">
    <property type="component" value="Unassembled WGS sequence"/>
</dbReference>
<feature type="signal peptide" evidence="1">
    <location>
        <begin position="1"/>
        <end position="18"/>
    </location>
</feature>
<protein>
    <submittedName>
        <fullName evidence="2">T9SS type B sorting domain-containing protein</fullName>
    </submittedName>
</protein>
<dbReference type="AlphaFoldDB" id="A0A4Q1KD76"/>
<sequence length="1188" mass="129721">MKKIITLTILIVSHFVFAQQSSDQTENKNIHPEKLAFLKRKSQQEKSVQSTPVVSPNALPAVQLCANGNFEEFETVGGASVLRNFEYTESDLINPIQCLNVDSPANLRIADYNPNTFSVMATSVPSNYIDPYIGDIQAFDQFAVKLNYRESSTTATLMEAHRFKTDNEDFFKFNYKAVLQSVDGDAHVNEQPYFKVRIVLNSGQVVSEMCLIGDPNNCIFTIAPYMESGSMILYTPNWQAGLLDISSIPNNTPFTVQFIATRCGLGAHFGYAYIDDICLLHSNESLQGLVTLNPLNAICPTLPLNVCGTFSLPSSGGIQATIASIQLTVRDENNNTVYSSSSPTTLDITNQQFCFSLAAANLPNITTGAYNVGVTISFGVAQTNCSGTSFNSVSDNDANAGWDIWFLNCTNCPLPVSPGNLSLCDGNDDGKEFFNLTLVQNQITSAPGVTFAFFTTLADATANTNPIATPNAFESYTATVFVRVTVDANCYKITTLKLTVRNPFAYISGILNVCYGSTTLTASPGVSYLWSTGATTSSIVVTAVGTYSVQVTDSNGCISNAMVTITNSATAPLPDLTIIQPGCAATTGSITVTSPASLYSFDGGVTWGTSNTISGLLPGYYEVKIQTVAGCTSYNSGVQISQFQAPFPNFTVDQPDFCGDTGTITITTVADFYSFDDGVTWVTNPTATGLPSGTYNIRTKDSNGCFSNYYAVELDGEFLDPPTFDKIDPYCGNLGSITITTPATAYSFDGGQTWQTSNTLTNLVADSYIIKIKDALGCTSPNVYVYLDNLETNYPDYIVDEPGCNKYGTITIKTTGDLYSFDGGATWGTSNILYPVNGGTSYPIKVMRLPSCYSLTSTAYVYNMFIPNPDAHDYATDYCDDLNDGSEIIDLTQYQSNLITNATNYSFSYFASLVAAQNNGPAIPNPSSYQMSNSNNIVFVRVTDGYTCYSIVSITLNFLDSPYITMQDDYTVCENTLTFIHAGYGYYSYLWSTGQTGNYILVNQPGNYWVTVGENHNGLVCTSTKNFTVTESEKATITSIDTVDWTLEENVITVIVDGIGEYEYSLDGSNYQDSNVFDHLETGYYTIHIRDKKGCGTIKGNALLLHYSKFFTPNGDGDNDRWSINYSIYEEGLIIEIYDRQGKLIRQMKNGYAWDGTYNGALCPSDDYWFVVKRADGIIHKGHFTLKR</sequence>
<dbReference type="RefSeq" id="WP_129460803.1">
    <property type="nucleotide sequence ID" value="NZ_SBKN01000002.1"/>
</dbReference>
<dbReference type="Pfam" id="PF02012">
    <property type="entry name" value="BNR"/>
    <property type="match status" value="1"/>
</dbReference>
<accession>A0A4Q1KD76</accession>
<dbReference type="OrthoDB" id="1652165at2"/>
<evidence type="ECO:0000256" key="1">
    <source>
        <dbReference type="SAM" id="SignalP"/>
    </source>
</evidence>
<name>A0A4Q1KD76_9FLAO</name>
<feature type="chain" id="PRO_5020644699" evidence="1">
    <location>
        <begin position="19"/>
        <end position="1188"/>
    </location>
</feature>
<reference evidence="3" key="1">
    <citation type="submission" date="2019-01" db="EMBL/GenBank/DDBJ databases">
        <title>Cytophagaceae bacterium strain CAR-16.</title>
        <authorList>
            <person name="Chen W.-M."/>
        </authorList>
    </citation>
    <scope>NUCLEOTIDE SEQUENCE [LARGE SCALE GENOMIC DNA]</scope>
    <source>
        <strain evidence="3">WWJ-16</strain>
    </source>
</reference>
<dbReference type="InterPro" id="IPR036278">
    <property type="entry name" value="Sialidase_sf"/>
</dbReference>
<gene>
    <name evidence="2" type="ORF">EQG61_04955</name>
</gene>
<keyword evidence="1" id="KW-0732">Signal</keyword>
<dbReference type="InterPro" id="IPR002860">
    <property type="entry name" value="BNR_rpt"/>
</dbReference>
<proteinExistence type="predicted"/>
<keyword evidence="3" id="KW-1185">Reference proteome</keyword>
<organism evidence="2 3">
    <name type="scientific">Flavobacterium stagni</name>
    <dbReference type="NCBI Taxonomy" id="2506421"/>
    <lineage>
        <taxon>Bacteria</taxon>
        <taxon>Pseudomonadati</taxon>
        <taxon>Bacteroidota</taxon>
        <taxon>Flavobacteriia</taxon>
        <taxon>Flavobacteriales</taxon>
        <taxon>Flavobacteriaceae</taxon>
        <taxon>Flavobacterium</taxon>
    </lineage>
</organism>
<dbReference type="NCBIfam" id="TIGR04131">
    <property type="entry name" value="Bac_Flav_CTERM"/>
    <property type="match status" value="1"/>
</dbReference>
<dbReference type="EMBL" id="SBKN01000002">
    <property type="protein sequence ID" value="RXR23322.1"/>
    <property type="molecule type" value="Genomic_DNA"/>
</dbReference>